<sequence length="1074" mass="123510">MNSFSSKNPEGCSLKVLIKYLLKLSVVPFLIGLGGFIVFVSLEILYQLSDLIVRHRVGIEKLFLMLYYYLPYFVAMGVPVGVLLAIFWTFSRLSEERELMAIQVHGISQKNLIVPFLILGALLSIAVFFLSDQIVPEYQSKAEEAMSKYVLKKPEVFVVENVISKIGDDQYFYVEKYDERTSTMWNVVIFRYGHEETIVTAKRVQKKGNDWYLFDGNYYTVDKDGFLKLDVHFSEMKLDITEDIEKLLRVGKTPKEMTGKELKEKIEFFKKVGVKPSPWVVELHSRYANSLTPIVIVLVGVPLSLLFQLRSKSWGVIFTFVLVVLYQGSGAWLSAMGKENLLNPVLAPWIPNIVFTIVGTLLFILLDTFFAYRITEFLSRLFFVAFIFTVSSLFSSQVVIVSDRMEKFPEEMVFHGSVEIAYKDMTVQASEATIQLTEEGKAKKLEASGGVIYRKADTILMGEHLIFYLENEKSVLTHIRGSTVLEIEKEKKKIYLSGEDLTSEGSRTIVDMGSISTCSETPPHYKLKARYIEIKENDYLLAKDVVFYLLEIPLFYQPIFFTSLSDKPQPFSVEVGVGNNPHLKTSYNVSYPSGLLYFSTKSVLSGGLSKELNWNHKMGSWSLNLDYKESTSHSVLVKIFDSKNTFLFSQKNEERIHQFERKEKILNGSLNVVLRKESDGEDSYILPRVTVKKVSVKTGVGTFSVDSFNHETRIEDQEKRNSGSVSLSFRSVPFLLFQSVSVSTTGKYLFENQNLDERTSYLKTDSIWDFQNLSLGKFLVLDDKIYAGVYRSNEDGYRVGNLFTTTLRVPLGPFSFESYYKLFTVSGENLRKFSQNESKNEVDLKVSFSYENFKSSLETTYDFLEKEFSDPYLKTSYSFKTGDITHTVDSTTRFVLDEISRSYTTWNFQQRMGAFLNRFYFTYYYREPHVKYVEDQMRIYGKNFLFMENPRITTYTKLSVDPFELDEFWIRGTFKKGESTHSLKMSYSSDNLEFSYQTKNGDPALEISFSLKDWNVEKFSLSVEKALHCLGTKISTSFGRNFTLESFSILFFIRDFPNSGIGFDTEEGIGLNVF</sequence>
<dbReference type="GO" id="GO:1990351">
    <property type="term" value="C:transporter complex"/>
    <property type="evidence" value="ECO:0000318"/>
    <property type="project" value="GO_Central"/>
</dbReference>
<evidence type="ECO:0008006" key="9">
    <source>
        <dbReference type="Google" id="ProtNLM"/>
    </source>
</evidence>
<dbReference type="PIR" id="F72217">
    <property type="entry name" value="F72217"/>
</dbReference>
<keyword evidence="5 6" id="KW-0472">Membrane</keyword>
<dbReference type="PANTHER" id="PTHR30189">
    <property type="entry name" value="LPS-ASSEMBLY PROTEIN"/>
    <property type="match status" value="1"/>
</dbReference>
<evidence type="ECO:0000256" key="6">
    <source>
        <dbReference type="SAM" id="Phobius"/>
    </source>
</evidence>
<dbReference type="GO" id="GO:0009279">
    <property type="term" value="C:cell outer membrane"/>
    <property type="evidence" value="ECO:0000318"/>
    <property type="project" value="GO_Central"/>
</dbReference>
<evidence type="ECO:0000256" key="3">
    <source>
        <dbReference type="ARBA" id="ARBA00022692"/>
    </source>
</evidence>
<feature type="transmembrane region" description="Helical" evidence="6">
    <location>
        <begin position="381"/>
        <end position="400"/>
    </location>
</feature>
<dbReference type="AlphaFoldDB" id="Q9X257"/>
<evidence type="ECO:0000313" key="8">
    <source>
        <dbReference type="Proteomes" id="UP000008183"/>
    </source>
</evidence>
<keyword evidence="4 6" id="KW-1133">Transmembrane helix</keyword>
<dbReference type="InParanoid" id="Q9X257"/>
<reference evidence="7 8" key="1">
    <citation type="journal article" date="1999" name="Nature">
        <title>Evidence for lateral gene transfer between Archaea and Bacteria from genome sequence of Thermotoga maritima.</title>
        <authorList>
            <person name="Nelson K.E."/>
            <person name="Clayton R.A."/>
            <person name="Gill S.R."/>
            <person name="Gwinn M.L."/>
            <person name="Dodson R.J."/>
            <person name="Haft D.H."/>
            <person name="Hickey E.K."/>
            <person name="Peterson J.D."/>
            <person name="Nelson W.C."/>
            <person name="Ketchum K.A."/>
            <person name="McDonald L."/>
            <person name="Utterback T.R."/>
            <person name="Malek J.A."/>
            <person name="Linher K.D."/>
            <person name="Garrett M.M."/>
            <person name="Stewart A.M."/>
            <person name="Cotton M.D."/>
            <person name="Pratt M.S."/>
            <person name="Phillips C.A."/>
            <person name="Richardson D."/>
            <person name="Heidelberg J."/>
            <person name="Sutton G.G."/>
            <person name="Fleischmann R.D."/>
            <person name="White O."/>
            <person name="Salzberg S.L."/>
            <person name="Smith H.O."/>
            <person name="Venter J.C."/>
            <person name="Fraser C.M."/>
        </authorList>
    </citation>
    <scope>NUCLEOTIDE SEQUENCE [LARGE SCALE GENOMIC DNA]</scope>
    <source>
        <strain evidence="8">ATCC 43589 / DSM 3109 / JCM 10099 / NBRC 100826 / MSB8</strain>
    </source>
</reference>
<comment type="subcellular location">
    <subcellularLocation>
        <location evidence="1">Cell membrane</location>
        <topology evidence="1">Multi-pass membrane protein</topology>
    </subcellularLocation>
</comment>
<protein>
    <recommendedName>
        <fullName evidence="9">Permease YjgP/YjgQ family protein</fullName>
    </recommendedName>
</protein>
<dbReference type="InterPro" id="IPR005495">
    <property type="entry name" value="LptG/LptF_permease"/>
</dbReference>
<evidence type="ECO:0000256" key="4">
    <source>
        <dbReference type="ARBA" id="ARBA00022989"/>
    </source>
</evidence>
<accession>Q9X257</accession>
<gene>
    <name evidence="7" type="ordered locus">TM_1735</name>
</gene>
<dbReference type="InterPro" id="IPR050218">
    <property type="entry name" value="LptD"/>
</dbReference>
<dbReference type="PATRIC" id="fig|243274.5.peg.1753"/>
<feature type="transmembrane region" description="Helical" evidence="6">
    <location>
        <begin position="112"/>
        <end position="131"/>
    </location>
</feature>
<feature type="transmembrane region" description="Helical" evidence="6">
    <location>
        <begin position="21"/>
        <end position="46"/>
    </location>
</feature>
<name>Q9X257_THEMA</name>
<keyword evidence="3 6" id="KW-0812">Transmembrane</keyword>
<dbReference type="PaxDb" id="243274-THEMA_05560"/>
<dbReference type="OrthoDB" id="9780716at2"/>
<evidence type="ECO:0000256" key="5">
    <source>
        <dbReference type="ARBA" id="ARBA00023136"/>
    </source>
</evidence>
<dbReference type="Proteomes" id="UP000008183">
    <property type="component" value="Chromosome"/>
</dbReference>
<keyword evidence="2" id="KW-1003">Cell membrane</keyword>
<dbReference type="PANTHER" id="PTHR30189:SF1">
    <property type="entry name" value="LPS-ASSEMBLY PROTEIN LPTD"/>
    <property type="match status" value="1"/>
</dbReference>
<evidence type="ECO:0000256" key="2">
    <source>
        <dbReference type="ARBA" id="ARBA00022475"/>
    </source>
</evidence>
<feature type="transmembrane region" description="Helical" evidence="6">
    <location>
        <begin position="287"/>
        <end position="307"/>
    </location>
</feature>
<keyword evidence="8" id="KW-1185">Reference proteome</keyword>
<feature type="transmembrane region" description="Helical" evidence="6">
    <location>
        <begin position="314"/>
        <end position="333"/>
    </location>
</feature>
<feature type="transmembrane region" description="Helical" evidence="6">
    <location>
        <begin position="66"/>
        <end position="91"/>
    </location>
</feature>
<evidence type="ECO:0000256" key="1">
    <source>
        <dbReference type="ARBA" id="ARBA00004651"/>
    </source>
</evidence>
<evidence type="ECO:0000313" key="7">
    <source>
        <dbReference type="EMBL" id="AAD36800.1"/>
    </source>
</evidence>
<dbReference type="KEGG" id="tma:TM1735"/>
<dbReference type="GO" id="GO:0005886">
    <property type="term" value="C:plasma membrane"/>
    <property type="evidence" value="ECO:0007669"/>
    <property type="project" value="UniProtKB-SubCell"/>
</dbReference>
<dbReference type="EnsemblBacteria" id="AAD36800">
    <property type="protein sequence ID" value="AAD36800"/>
    <property type="gene ID" value="TM_1735"/>
</dbReference>
<dbReference type="Pfam" id="PF03739">
    <property type="entry name" value="LptF_LptG"/>
    <property type="match status" value="1"/>
</dbReference>
<proteinExistence type="predicted"/>
<dbReference type="Gene3D" id="2.60.450.10">
    <property type="entry name" value="Lipopolysaccharide (LPS) transport protein A like domain"/>
    <property type="match status" value="1"/>
</dbReference>
<feature type="transmembrane region" description="Helical" evidence="6">
    <location>
        <begin position="353"/>
        <end position="374"/>
    </location>
</feature>
<dbReference type="EMBL" id="AE000512">
    <property type="protein sequence ID" value="AAD36800.1"/>
    <property type="molecule type" value="Genomic_DNA"/>
</dbReference>
<organism evidence="7 8">
    <name type="scientific">Thermotoga maritima (strain ATCC 43589 / DSM 3109 / JCM 10099 / NBRC 100826 / MSB8)</name>
    <dbReference type="NCBI Taxonomy" id="243274"/>
    <lineage>
        <taxon>Bacteria</taxon>
        <taxon>Thermotogati</taxon>
        <taxon>Thermotogota</taxon>
        <taxon>Thermotogae</taxon>
        <taxon>Thermotogales</taxon>
        <taxon>Thermotogaceae</taxon>
        <taxon>Thermotoga</taxon>
    </lineage>
</organism>